<dbReference type="Proteomes" id="UP000325161">
    <property type="component" value="Chromosome"/>
</dbReference>
<keyword evidence="7" id="KW-0249">Electron transport</keyword>
<dbReference type="GO" id="GO:0020037">
    <property type="term" value="F:heme binding"/>
    <property type="evidence" value="ECO:0007669"/>
    <property type="project" value="UniProtKB-UniRule"/>
</dbReference>
<evidence type="ECO:0000256" key="5">
    <source>
        <dbReference type="ARBA" id="ARBA00023004"/>
    </source>
</evidence>
<protein>
    <recommendedName>
        <fullName evidence="7">Protein-methionine-sulfoxide reductase heme-binding subunit MsrQ</fullName>
    </recommendedName>
    <alternativeName>
        <fullName evidence="7">Flavocytochrome MsrQ</fullName>
    </alternativeName>
</protein>
<keyword evidence="10" id="KW-1185">Reference proteome</keyword>
<sequence length="207" mass="23932">MPAQRLFGLPLRGAKVLLFVLGLLPLLRWVWLGFTDGFGANPTQFLTRSSGTWTLVCLLIALGITPLRQLTKQNMLARVRRMAGLFAFFYAFLHFTTYIWFDQFFDLQATVKDIIERPFILVGFSAFVLLIPLSVTSTQGWMRRLGKRWSLLHRAVYVIGVLAIVHYWWHKAGKNDFQEVIWYAAVLAALLAWRLLWPYIQAGKRAR</sequence>
<dbReference type="PANTHER" id="PTHR36964:SF1">
    <property type="entry name" value="PROTEIN-METHIONINE-SULFOXIDE REDUCTASE HEME-BINDING SUBUNIT MSRQ"/>
    <property type="match status" value="1"/>
</dbReference>
<comment type="subunit">
    <text evidence="7">Heterodimer of a catalytic subunit (MsrP) and a heme-binding subunit (MsrQ).</text>
</comment>
<feature type="transmembrane region" description="Helical" evidence="7">
    <location>
        <begin position="82"/>
        <end position="101"/>
    </location>
</feature>
<comment type="cofactor">
    <cofactor evidence="7">
        <name>heme b</name>
        <dbReference type="ChEBI" id="CHEBI:60344"/>
    </cofactor>
    <text evidence="7">Binds 1 heme b (iron(II)-protoporphyrin IX) group per subunit.</text>
</comment>
<feature type="transmembrane region" description="Helical" evidence="7">
    <location>
        <begin position="12"/>
        <end position="31"/>
    </location>
</feature>
<evidence type="ECO:0000256" key="1">
    <source>
        <dbReference type="ARBA" id="ARBA00004141"/>
    </source>
</evidence>
<evidence type="ECO:0000256" key="3">
    <source>
        <dbReference type="ARBA" id="ARBA00022692"/>
    </source>
</evidence>
<dbReference type="InterPro" id="IPR013130">
    <property type="entry name" value="Fe3_Rdtase_TM_dom"/>
</dbReference>
<dbReference type="OrthoDB" id="9788328at2"/>
<feature type="transmembrane region" description="Helical" evidence="7">
    <location>
        <begin position="151"/>
        <end position="169"/>
    </location>
</feature>
<dbReference type="AlphaFoldDB" id="A0A5C0B6V1"/>
<dbReference type="InterPro" id="IPR022837">
    <property type="entry name" value="MsrQ-like"/>
</dbReference>
<dbReference type="GO" id="GO:0030091">
    <property type="term" value="P:protein repair"/>
    <property type="evidence" value="ECO:0007669"/>
    <property type="project" value="UniProtKB-UniRule"/>
</dbReference>
<comment type="function">
    <text evidence="7">Part of the MsrPQ system that repairs oxidized periplasmic proteins containing methionine sulfoxide residues (Met-O), using respiratory chain electrons. Thus protects these proteins from oxidative-stress damage caused by reactive species of oxygen and chlorine generated by the host defense mechanisms. MsrPQ is essential for the maintenance of envelope integrity under bleach stress, rescuing a wide series of structurally unrelated periplasmic proteins from methionine oxidation. MsrQ provides electrons for reduction to the reductase catalytic subunit MsrP, using the quinone pool of the respiratory chain.</text>
</comment>
<keyword evidence="4 7" id="KW-1133">Transmembrane helix</keyword>
<evidence type="ECO:0000256" key="7">
    <source>
        <dbReference type="HAMAP-Rule" id="MF_01207"/>
    </source>
</evidence>
<evidence type="ECO:0000256" key="2">
    <source>
        <dbReference type="ARBA" id="ARBA00022448"/>
    </source>
</evidence>
<comment type="similarity">
    <text evidence="7">Belongs to the MsrQ family.</text>
</comment>
<comment type="cofactor">
    <cofactor evidence="7">
        <name>FMN</name>
        <dbReference type="ChEBI" id="CHEBI:58210"/>
    </cofactor>
    <text evidence="7">Binds 1 FMN per subunit.</text>
</comment>
<keyword evidence="7" id="KW-0285">Flavoprotein</keyword>
<feature type="transmembrane region" description="Helical" evidence="7">
    <location>
        <begin position="121"/>
        <end position="139"/>
    </location>
</feature>
<keyword evidence="5 7" id="KW-0408">Iron</keyword>
<dbReference type="PANTHER" id="PTHR36964">
    <property type="entry name" value="PROTEIN-METHIONINE-SULFOXIDE REDUCTASE HEME-BINDING SUBUNIT MSRQ"/>
    <property type="match status" value="1"/>
</dbReference>
<keyword evidence="6 7" id="KW-0472">Membrane</keyword>
<evidence type="ECO:0000256" key="6">
    <source>
        <dbReference type="ARBA" id="ARBA00023136"/>
    </source>
</evidence>
<dbReference type="GO" id="GO:0010181">
    <property type="term" value="F:FMN binding"/>
    <property type="evidence" value="ECO:0007669"/>
    <property type="project" value="UniProtKB-UniRule"/>
</dbReference>
<dbReference type="RefSeq" id="WP_148819807.1">
    <property type="nucleotide sequence ID" value="NZ_CP043046.1"/>
</dbReference>
<dbReference type="KEGG" id="pacr:FXN63_24860"/>
<evidence type="ECO:0000259" key="8">
    <source>
        <dbReference type="Pfam" id="PF01794"/>
    </source>
</evidence>
<proteinExistence type="inferred from homology"/>
<evidence type="ECO:0000313" key="10">
    <source>
        <dbReference type="Proteomes" id="UP000325161"/>
    </source>
</evidence>
<dbReference type="GO" id="GO:0046872">
    <property type="term" value="F:metal ion binding"/>
    <property type="evidence" value="ECO:0007669"/>
    <property type="project" value="UniProtKB-KW"/>
</dbReference>
<keyword evidence="2 7" id="KW-0813">Transport</keyword>
<feature type="transmembrane region" description="Helical" evidence="7">
    <location>
        <begin position="51"/>
        <end position="70"/>
    </location>
</feature>
<keyword evidence="7" id="KW-1003">Cell membrane</keyword>
<keyword evidence="3 7" id="KW-0812">Transmembrane</keyword>
<dbReference type="Pfam" id="PF01794">
    <property type="entry name" value="Ferric_reduct"/>
    <property type="match status" value="1"/>
</dbReference>
<evidence type="ECO:0000313" key="9">
    <source>
        <dbReference type="EMBL" id="QEI09553.1"/>
    </source>
</evidence>
<keyword evidence="7" id="KW-0349">Heme</keyword>
<dbReference type="GO" id="GO:0009055">
    <property type="term" value="F:electron transfer activity"/>
    <property type="evidence" value="ECO:0007669"/>
    <property type="project" value="UniProtKB-UniRule"/>
</dbReference>
<dbReference type="GO" id="GO:0016679">
    <property type="term" value="F:oxidoreductase activity, acting on diphenols and related substances as donors"/>
    <property type="evidence" value="ECO:0007669"/>
    <property type="project" value="TreeGrafter"/>
</dbReference>
<name>A0A5C0B6V1_9BURK</name>
<dbReference type="HAMAP" id="MF_01207">
    <property type="entry name" value="MsrQ"/>
    <property type="match status" value="1"/>
</dbReference>
<dbReference type="GO" id="GO:0005886">
    <property type="term" value="C:plasma membrane"/>
    <property type="evidence" value="ECO:0007669"/>
    <property type="project" value="UniProtKB-SubCell"/>
</dbReference>
<keyword evidence="7" id="KW-0479">Metal-binding</keyword>
<feature type="domain" description="Ferric oxidoreductase" evidence="8">
    <location>
        <begin position="51"/>
        <end position="163"/>
    </location>
</feature>
<feature type="transmembrane region" description="Helical" evidence="7">
    <location>
        <begin position="181"/>
        <end position="200"/>
    </location>
</feature>
<gene>
    <name evidence="7" type="primary">msrQ</name>
    <name evidence="9" type="ORF">FXN63_24860</name>
</gene>
<organism evidence="9 10">
    <name type="scientific">Pigmentiphaga aceris</name>
    <dbReference type="NCBI Taxonomy" id="1940612"/>
    <lineage>
        <taxon>Bacteria</taxon>
        <taxon>Pseudomonadati</taxon>
        <taxon>Pseudomonadota</taxon>
        <taxon>Betaproteobacteria</taxon>
        <taxon>Burkholderiales</taxon>
        <taxon>Alcaligenaceae</taxon>
        <taxon>Pigmentiphaga</taxon>
    </lineage>
</organism>
<evidence type="ECO:0000256" key="4">
    <source>
        <dbReference type="ARBA" id="ARBA00022989"/>
    </source>
</evidence>
<dbReference type="EMBL" id="CP043046">
    <property type="protein sequence ID" value="QEI09553.1"/>
    <property type="molecule type" value="Genomic_DNA"/>
</dbReference>
<comment type="subcellular location">
    <subcellularLocation>
        <location evidence="7">Cell membrane</location>
        <topology evidence="7">Multi-pass membrane protein</topology>
    </subcellularLocation>
    <subcellularLocation>
        <location evidence="1">Membrane</location>
        <topology evidence="1">Multi-pass membrane protein</topology>
    </subcellularLocation>
</comment>
<accession>A0A5C0B6V1</accession>
<keyword evidence="7" id="KW-0288">FMN</keyword>
<reference evidence="9 10" key="1">
    <citation type="submission" date="2019-08" db="EMBL/GenBank/DDBJ databases">
        <title>Amphibian skin-associated Pigmentiphaga: genome sequence and occurrence across geography and hosts.</title>
        <authorList>
            <person name="Bletz M.C."/>
            <person name="Bunk B."/>
            <person name="Sproeer C."/>
            <person name="Biwer P."/>
            <person name="Reiter S."/>
            <person name="Rabemananjara F.C.E."/>
            <person name="Schulz S."/>
            <person name="Overmann J."/>
            <person name="Vences M."/>
        </authorList>
    </citation>
    <scope>NUCLEOTIDE SEQUENCE [LARGE SCALE GENOMIC DNA]</scope>
    <source>
        <strain evidence="9 10">Mada1488</strain>
    </source>
</reference>